<dbReference type="STRING" id="936435.F8PMT4"/>
<sequence length="512" mass="56171">MLAVPVEESKAQRLQRQQARFRDRGGIFVPAAKNTLIDILLSRTVSGESPPKSRESADSSYQSPSPLQGKGPSASKHDEIQEIVKGDKALSNKHDHAPVTEAPLPAPKKRGRKGTTQAVAGPSKLKKAPAKRRGKAVNSAKGKAKTEPNESVPTSTTTTSVPKRKGKAPKAKPIVEKLRDTLDAEPAQTKRKGKTSRPKPPDAEDVESNDEHTTAGPRRKGTVKGKKRQRSAETDDESDATTKSKKTPNAEEIDVDLPDVPSPKGRDSQELAVVKPPPTKESEPPKRDKNTDLEKRVKSTTTITIHDHEEPEDVEEQDNSKDKTIAEKTNARVARPKKPAKPASVKPEQYDDVECISPTVDEQHEDVPTQAAKRKTDLQSSKKPTKRAYSDDEDQEEMEESTLPKSKRAKAILRDVKESTSGRTSKEITNDAPKEITSGVKQEKSEKTLTLLSRNQKENTRGAGRSGSKKPVSKPKAIRKGPPKDVLQRIKASSVLRQHDYDSDPDPIDFLS</sequence>
<dbReference type="HOGENOM" id="CLU_532272_0_0_1"/>
<keyword evidence="3" id="KW-1185">Reference proteome</keyword>
<feature type="compositionally biased region" description="Basic and acidic residues" evidence="1">
    <location>
        <begin position="75"/>
        <end position="98"/>
    </location>
</feature>
<dbReference type="Proteomes" id="UP000008063">
    <property type="component" value="Unassembled WGS sequence"/>
</dbReference>
<dbReference type="AlphaFoldDB" id="F8PMT4"/>
<dbReference type="EMBL" id="GL945476">
    <property type="protein sequence ID" value="EGO02916.1"/>
    <property type="molecule type" value="Genomic_DNA"/>
</dbReference>
<feature type="compositionally biased region" description="Low complexity" evidence="1">
    <location>
        <begin position="149"/>
        <end position="161"/>
    </location>
</feature>
<evidence type="ECO:0000256" key="1">
    <source>
        <dbReference type="SAM" id="MobiDB-lite"/>
    </source>
</evidence>
<dbReference type="InParanoid" id="F8PMT4"/>
<evidence type="ECO:0000313" key="3">
    <source>
        <dbReference type="Proteomes" id="UP000008063"/>
    </source>
</evidence>
<feature type="region of interest" description="Disordered" evidence="1">
    <location>
        <begin position="1"/>
        <end position="26"/>
    </location>
</feature>
<accession>F8PMT4</accession>
<feature type="compositionally biased region" description="Basic residues" evidence="1">
    <location>
        <begin position="124"/>
        <end position="135"/>
    </location>
</feature>
<feature type="region of interest" description="Disordered" evidence="1">
    <location>
        <begin position="42"/>
        <end position="512"/>
    </location>
</feature>
<proteinExistence type="predicted"/>
<dbReference type="OMA" id="QQKKPMF"/>
<organism evidence="3">
    <name type="scientific">Serpula lacrymans var. lacrymans (strain S7.3)</name>
    <name type="common">Dry rot fungus</name>
    <dbReference type="NCBI Taxonomy" id="936435"/>
    <lineage>
        <taxon>Eukaryota</taxon>
        <taxon>Fungi</taxon>
        <taxon>Dikarya</taxon>
        <taxon>Basidiomycota</taxon>
        <taxon>Agaricomycotina</taxon>
        <taxon>Agaricomycetes</taxon>
        <taxon>Agaricomycetidae</taxon>
        <taxon>Boletales</taxon>
        <taxon>Coniophorineae</taxon>
        <taxon>Serpulaceae</taxon>
        <taxon>Serpula</taxon>
    </lineage>
</organism>
<protein>
    <submittedName>
        <fullName evidence="2">Uncharacterized protein</fullName>
    </submittedName>
</protein>
<feature type="compositionally biased region" description="Basic residues" evidence="1">
    <location>
        <begin position="217"/>
        <end position="229"/>
    </location>
</feature>
<dbReference type="OrthoDB" id="3047765at2759"/>
<feature type="compositionally biased region" description="Basic and acidic residues" evidence="1">
    <location>
        <begin position="173"/>
        <end position="182"/>
    </location>
</feature>
<feature type="compositionally biased region" description="Basic and acidic residues" evidence="1">
    <location>
        <begin position="318"/>
        <end position="330"/>
    </location>
</feature>
<feature type="compositionally biased region" description="Basic residues" evidence="1">
    <location>
        <begin position="467"/>
        <end position="481"/>
    </location>
</feature>
<feature type="compositionally biased region" description="Acidic residues" evidence="1">
    <location>
        <begin position="503"/>
        <end position="512"/>
    </location>
</feature>
<feature type="compositionally biased region" description="Basic and acidic residues" evidence="1">
    <location>
        <begin position="278"/>
        <end position="297"/>
    </location>
</feature>
<name>F8PMT4_SERL3</name>
<feature type="compositionally biased region" description="Basic and acidic residues" evidence="1">
    <location>
        <begin position="412"/>
        <end position="434"/>
    </location>
</feature>
<evidence type="ECO:0000313" key="2">
    <source>
        <dbReference type="EMBL" id="EGO02916.1"/>
    </source>
</evidence>
<feature type="compositionally biased region" description="Acidic residues" evidence="1">
    <location>
        <begin position="391"/>
        <end position="400"/>
    </location>
</feature>
<gene>
    <name evidence="2" type="ORF">SERLA73DRAFT_70406</name>
</gene>
<reference evidence="3" key="1">
    <citation type="journal article" date="2011" name="Science">
        <title>The plant cell wall-decomposing machinery underlies the functional diversity of forest fungi.</title>
        <authorList>
            <person name="Eastwood D.C."/>
            <person name="Floudas D."/>
            <person name="Binder M."/>
            <person name="Majcherczyk A."/>
            <person name="Schneider P."/>
            <person name="Aerts A."/>
            <person name="Asiegbu F.O."/>
            <person name="Baker S.E."/>
            <person name="Barry K."/>
            <person name="Bendiksby M."/>
            <person name="Blumentritt M."/>
            <person name="Coutinho P.M."/>
            <person name="Cullen D."/>
            <person name="de Vries R.P."/>
            <person name="Gathman A."/>
            <person name="Goodell B."/>
            <person name="Henrissat B."/>
            <person name="Ihrmark K."/>
            <person name="Kauserud H."/>
            <person name="Kohler A."/>
            <person name="LaButti K."/>
            <person name="Lapidus A."/>
            <person name="Lavin J.L."/>
            <person name="Lee Y.-H."/>
            <person name="Lindquist E."/>
            <person name="Lilly W."/>
            <person name="Lucas S."/>
            <person name="Morin E."/>
            <person name="Murat C."/>
            <person name="Oguiza J.A."/>
            <person name="Park J."/>
            <person name="Pisabarro A.G."/>
            <person name="Riley R."/>
            <person name="Rosling A."/>
            <person name="Salamov A."/>
            <person name="Schmidt O."/>
            <person name="Schmutz J."/>
            <person name="Skrede I."/>
            <person name="Stenlid J."/>
            <person name="Wiebenga A."/>
            <person name="Xie X."/>
            <person name="Kuees U."/>
            <person name="Hibbett D.S."/>
            <person name="Hoffmeister D."/>
            <person name="Hoegberg N."/>
            <person name="Martin F."/>
            <person name="Grigoriev I.V."/>
            <person name="Watkinson S.C."/>
        </authorList>
    </citation>
    <scope>NUCLEOTIDE SEQUENCE [LARGE SCALE GENOMIC DNA]</scope>
    <source>
        <strain evidence="3">strain S7.3</strain>
    </source>
</reference>